<feature type="domain" description="Di19 zinc-binding" evidence="2">
    <location>
        <begin position="44"/>
        <end position="96"/>
    </location>
</feature>
<evidence type="ECO:0000256" key="1">
    <source>
        <dbReference type="ARBA" id="ARBA00007109"/>
    </source>
</evidence>
<proteinExistence type="inferred from homology"/>
<dbReference type="EMBL" id="JBBWWR010000011">
    <property type="protein sequence ID" value="KAK8959960.1"/>
    <property type="molecule type" value="Genomic_DNA"/>
</dbReference>
<accession>A0ABR2M8K0</accession>
<evidence type="ECO:0000259" key="3">
    <source>
        <dbReference type="Pfam" id="PF14571"/>
    </source>
</evidence>
<reference evidence="4 5" key="1">
    <citation type="journal article" date="2022" name="Nat. Plants">
        <title>Genomes of leafy and leafless Platanthera orchids illuminate the evolution of mycoheterotrophy.</title>
        <authorList>
            <person name="Li M.H."/>
            <person name="Liu K.W."/>
            <person name="Li Z."/>
            <person name="Lu H.C."/>
            <person name="Ye Q.L."/>
            <person name="Zhang D."/>
            <person name="Wang J.Y."/>
            <person name="Li Y.F."/>
            <person name="Zhong Z.M."/>
            <person name="Liu X."/>
            <person name="Yu X."/>
            <person name="Liu D.K."/>
            <person name="Tu X.D."/>
            <person name="Liu B."/>
            <person name="Hao Y."/>
            <person name="Liao X.Y."/>
            <person name="Jiang Y.T."/>
            <person name="Sun W.H."/>
            <person name="Chen J."/>
            <person name="Chen Y.Q."/>
            <person name="Ai Y."/>
            <person name="Zhai J.W."/>
            <person name="Wu S.S."/>
            <person name="Zhou Z."/>
            <person name="Hsiao Y.Y."/>
            <person name="Wu W.L."/>
            <person name="Chen Y.Y."/>
            <person name="Lin Y.F."/>
            <person name="Hsu J.L."/>
            <person name="Li C.Y."/>
            <person name="Wang Z.W."/>
            <person name="Zhao X."/>
            <person name="Zhong W.Y."/>
            <person name="Ma X.K."/>
            <person name="Ma L."/>
            <person name="Huang J."/>
            <person name="Chen G.Z."/>
            <person name="Huang M.Z."/>
            <person name="Huang L."/>
            <person name="Peng D.H."/>
            <person name="Luo Y.B."/>
            <person name="Zou S.Q."/>
            <person name="Chen S.P."/>
            <person name="Lan S."/>
            <person name="Tsai W.C."/>
            <person name="Van de Peer Y."/>
            <person name="Liu Z.J."/>
        </authorList>
    </citation>
    <scope>NUCLEOTIDE SEQUENCE [LARGE SCALE GENOMIC DNA]</scope>
    <source>
        <strain evidence="4">Lor288</strain>
    </source>
</reference>
<dbReference type="PANTHER" id="PTHR31875">
    <property type="entry name" value="PROTEIN DEHYDRATION-INDUCED 19"/>
    <property type="match status" value="1"/>
</dbReference>
<dbReference type="Pfam" id="PF05605">
    <property type="entry name" value="zf-Di19"/>
    <property type="match status" value="1"/>
</dbReference>
<dbReference type="InterPro" id="IPR033347">
    <property type="entry name" value="Di19"/>
</dbReference>
<keyword evidence="5" id="KW-1185">Reference proteome</keyword>
<protein>
    <submittedName>
        <fullName evidence="4">Uncharacterized protein</fullName>
    </submittedName>
</protein>
<dbReference type="InterPro" id="IPR008598">
    <property type="entry name" value="Di19_Zn-bd"/>
</dbReference>
<gene>
    <name evidence="4" type="ORF">KSP40_PGU017225</name>
</gene>
<evidence type="ECO:0000313" key="5">
    <source>
        <dbReference type="Proteomes" id="UP001412067"/>
    </source>
</evidence>
<sequence length="227" mass="25329">MEADSWSRLFSSSSKRHQLSSQSRYDLYVGAEEVEGMDEDSRAEFSCPFCAEDFDIVGLCCHIDDEHPQEANSGVCPICATRVGMDLVGHLTMEHGSFFKVQRRRRFRRGSSGSHSTLSLLRKELRETNVQALLGGLSYSGSLTSAAPDPLLSSLIYTTPLVNSSNDIQPESLDEGTLANELSEEKSVERISSVSEPCLSYKEQEERNRRCEFVQGLILSTMFENIL</sequence>
<comment type="caution">
    <text evidence="4">The sequence shown here is derived from an EMBL/GenBank/DDBJ whole genome shotgun (WGS) entry which is preliminary data.</text>
</comment>
<evidence type="ECO:0000313" key="4">
    <source>
        <dbReference type="EMBL" id="KAK8959960.1"/>
    </source>
</evidence>
<comment type="similarity">
    <text evidence="1">Belongs to the Di19 family.</text>
</comment>
<dbReference type="Proteomes" id="UP001412067">
    <property type="component" value="Unassembled WGS sequence"/>
</dbReference>
<organism evidence="4 5">
    <name type="scientific">Platanthera guangdongensis</name>
    <dbReference type="NCBI Taxonomy" id="2320717"/>
    <lineage>
        <taxon>Eukaryota</taxon>
        <taxon>Viridiplantae</taxon>
        <taxon>Streptophyta</taxon>
        <taxon>Embryophyta</taxon>
        <taxon>Tracheophyta</taxon>
        <taxon>Spermatophyta</taxon>
        <taxon>Magnoliopsida</taxon>
        <taxon>Liliopsida</taxon>
        <taxon>Asparagales</taxon>
        <taxon>Orchidaceae</taxon>
        <taxon>Orchidoideae</taxon>
        <taxon>Orchideae</taxon>
        <taxon>Orchidinae</taxon>
        <taxon>Platanthera</taxon>
    </lineage>
</organism>
<dbReference type="InterPro" id="IPR027935">
    <property type="entry name" value="Di19_C"/>
</dbReference>
<evidence type="ECO:0000259" key="2">
    <source>
        <dbReference type="Pfam" id="PF05605"/>
    </source>
</evidence>
<name>A0ABR2M8K0_9ASPA</name>
<dbReference type="PANTHER" id="PTHR31875:SF26">
    <property type="entry name" value="PROTEIN DEHYDRATION-INDUCED 19-RELATED"/>
    <property type="match status" value="1"/>
</dbReference>
<feature type="domain" description="Di19 C-terminal" evidence="3">
    <location>
        <begin position="118"/>
        <end position="222"/>
    </location>
</feature>
<dbReference type="Pfam" id="PF14571">
    <property type="entry name" value="Di19_C"/>
    <property type="match status" value="1"/>
</dbReference>